<dbReference type="Proteomes" id="UP000053263">
    <property type="component" value="Unassembled WGS sequence"/>
</dbReference>
<protein>
    <submittedName>
        <fullName evidence="1">Uncharacterized protein</fullName>
    </submittedName>
</protein>
<gene>
    <name evidence="1" type="ORF">PLICRDRAFT_46642</name>
</gene>
<dbReference type="AlphaFoldDB" id="A0A0C9T3K0"/>
<organism evidence="1 2">
    <name type="scientific">Plicaturopsis crispa FD-325 SS-3</name>
    <dbReference type="NCBI Taxonomy" id="944288"/>
    <lineage>
        <taxon>Eukaryota</taxon>
        <taxon>Fungi</taxon>
        <taxon>Dikarya</taxon>
        <taxon>Basidiomycota</taxon>
        <taxon>Agaricomycotina</taxon>
        <taxon>Agaricomycetes</taxon>
        <taxon>Agaricomycetidae</taxon>
        <taxon>Amylocorticiales</taxon>
        <taxon>Amylocorticiaceae</taxon>
        <taxon>Plicatura</taxon>
        <taxon>Plicaturopsis crispa</taxon>
    </lineage>
</organism>
<evidence type="ECO:0000313" key="2">
    <source>
        <dbReference type="Proteomes" id="UP000053263"/>
    </source>
</evidence>
<proteinExistence type="predicted"/>
<reference evidence="1 2" key="1">
    <citation type="submission" date="2014-06" db="EMBL/GenBank/DDBJ databases">
        <title>Evolutionary Origins and Diversification of the Mycorrhizal Mutualists.</title>
        <authorList>
            <consortium name="DOE Joint Genome Institute"/>
            <consortium name="Mycorrhizal Genomics Consortium"/>
            <person name="Kohler A."/>
            <person name="Kuo A."/>
            <person name="Nagy L.G."/>
            <person name="Floudas D."/>
            <person name="Copeland A."/>
            <person name="Barry K.W."/>
            <person name="Cichocki N."/>
            <person name="Veneault-Fourrey C."/>
            <person name="LaButti K."/>
            <person name="Lindquist E.A."/>
            <person name="Lipzen A."/>
            <person name="Lundell T."/>
            <person name="Morin E."/>
            <person name="Murat C."/>
            <person name="Riley R."/>
            <person name="Ohm R."/>
            <person name="Sun H."/>
            <person name="Tunlid A."/>
            <person name="Henrissat B."/>
            <person name="Grigoriev I.V."/>
            <person name="Hibbett D.S."/>
            <person name="Martin F."/>
        </authorList>
    </citation>
    <scope>NUCLEOTIDE SEQUENCE [LARGE SCALE GENOMIC DNA]</scope>
    <source>
        <strain evidence="1 2">FD-325 SS-3</strain>
    </source>
</reference>
<accession>A0A0C9T3K0</accession>
<sequence>MSMSSSHDQPQAFTFGPAPIQLAKWPPGPVGIRLNLSSVPAKKRGETRTQVEEYLSDIGFVQDRSGTFWMDSDCASPLTAWAHAEYLAQLEPGMEVSMQRRSEVMGVWDMFKSDNGVSIVNGHEKLPSPAPQDAETAGSDTFSYKAWTLLSLSPWVESIVQSLIPGTREEEA</sequence>
<dbReference type="EMBL" id="KN832573">
    <property type="protein sequence ID" value="KII83889.1"/>
    <property type="molecule type" value="Genomic_DNA"/>
</dbReference>
<evidence type="ECO:0000313" key="1">
    <source>
        <dbReference type="EMBL" id="KII83889.1"/>
    </source>
</evidence>
<dbReference type="HOGENOM" id="CLU_1555910_0_0_1"/>
<keyword evidence="2" id="KW-1185">Reference proteome</keyword>
<name>A0A0C9T3K0_PLICR</name>